<sequence>MKRVLLTLLLLPFLVSAQDYQEPLVFQNVMLSVMPGHTEAFEKAVAAHNKKFHPAGPYQAIVYSINSGKNAGKYMWNMGPLPWSALDGRPTSDDGHDGDWDANVVPHLTGDVDVNYWKFHPELSNFSKDFTLKNLSVFMVDVKRFKDMDFMNNVVKKVHELYAKKMPDQIHGAYTNELGNEEGLDFAWVDFFDTMAWMGKEDKFPQYFEEVHGAGSFQKFLKDVEATTNGQKSEIWSFRKDLSGTDGTVEAASRQ</sequence>
<dbReference type="EMBL" id="CP011071">
    <property type="protein sequence ID" value="AKA33864.1"/>
    <property type="molecule type" value="Genomic_DNA"/>
</dbReference>
<dbReference type="HOGENOM" id="CLU_1114566_0_0_10"/>
<keyword evidence="1" id="KW-0732">Signal</keyword>
<feature type="signal peptide" evidence="1">
    <location>
        <begin position="1"/>
        <end position="17"/>
    </location>
</feature>
<accession>A0A0D5YPJ7</accession>
<protein>
    <submittedName>
        <fullName evidence="2">Uncharacterized protein</fullName>
    </submittedName>
</protein>
<dbReference type="OrthoDB" id="659133at2"/>
<dbReference type="RefSeq" id="WP_045800711.1">
    <property type="nucleotide sequence ID" value="NZ_CP011071.1"/>
</dbReference>
<dbReference type="KEGG" id="mlt:VC82_174"/>
<dbReference type="Proteomes" id="UP000032726">
    <property type="component" value="Chromosome"/>
</dbReference>
<organism evidence="2 3">
    <name type="scientific">Flagellimonas lutaonensis</name>
    <dbReference type="NCBI Taxonomy" id="516051"/>
    <lineage>
        <taxon>Bacteria</taxon>
        <taxon>Pseudomonadati</taxon>
        <taxon>Bacteroidota</taxon>
        <taxon>Flavobacteriia</taxon>
        <taxon>Flavobacteriales</taxon>
        <taxon>Flavobacteriaceae</taxon>
        <taxon>Flagellimonas</taxon>
    </lineage>
</organism>
<feature type="chain" id="PRO_5002300173" evidence="1">
    <location>
        <begin position="18"/>
        <end position="255"/>
    </location>
</feature>
<dbReference type="AlphaFoldDB" id="A0A0D5YPJ7"/>
<keyword evidence="3" id="KW-1185">Reference proteome</keyword>
<name>A0A0D5YPJ7_9FLAO</name>
<evidence type="ECO:0000256" key="1">
    <source>
        <dbReference type="SAM" id="SignalP"/>
    </source>
</evidence>
<dbReference type="STRING" id="516051.VC82_174"/>
<proteinExistence type="predicted"/>
<evidence type="ECO:0000313" key="2">
    <source>
        <dbReference type="EMBL" id="AKA33864.1"/>
    </source>
</evidence>
<evidence type="ECO:0000313" key="3">
    <source>
        <dbReference type="Proteomes" id="UP000032726"/>
    </source>
</evidence>
<gene>
    <name evidence="2" type="ORF">VC82_174</name>
</gene>
<reference evidence="2 3" key="1">
    <citation type="submission" date="2015-03" db="EMBL/GenBank/DDBJ databases">
        <title>Complete genome sequence of Muricauda lutaonensis CC-HSB-11T, isolated from a coastal hot spring.</title>
        <authorList>
            <person name="Kim K.M."/>
        </authorList>
    </citation>
    <scope>NUCLEOTIDE SEQUENCE [LARGE SCALE GENOMIC DNA]</scope>
    <source>
        <strain evidence="2 3">CC-HSB-11</strain>
    </source>
</reference>